<reference evidence="5" key="2">
    <citation type="submission" date="2015-03" db="EMBL/GenBank/DDBJ databases">
        <title>Genome sequence of Paenibacillus beijingensis strain DSM 24997T.</title>
        <authorList>
            <person name="Kwak Y."/>
            <person name="Shin J.-H."/>
        </authorList>
    </citation>
    <scope>NUCLEOTIDE SEQUENCE [LARGE SCALE GENOMIC DNA]</scope>
    <source>
        <strain evidence="5">DSM 24997</strain>
    </source>
</reference>
<dbReference type="Pfam" id="PF00395">
    <property type="entry name" value="SLH"/>
    <property type="match status" value="3"/>
</dbReference>
<dbReference type="AlphaFoldDB" id="A0A0D5NGC4"/>
<keyword evidence="2" id="KW-0732">Signal</keyword>
<dbReference type="HOGENOM" id="CLU_358923_0_0_9"/>
<gene>
    <name evidence="4" type="ORF">VN24_04250</name>
</gene>
<name>A0A0D5NGC4_9BACL</name>
<sequence length="834" mass="88812">MKGKLKKKVAVSALSLTVAASSFGGVPLSVLGIPSLDAGVANAADIPALKSQTLERLNKIRAALLAGDPVDVQDVRNLKSEIAALRGTEILELFRPVWDKITDDVPETADRLKFRENAASLFRTIMALPYDTTGANLEEVRTHDDYKYVVKVLRESARSESLSVDDVIFFLIGDGGSLKGVQGTIIDTLSQKSIEELVGLLLDRSKLNDVIFESIKKVLDDNQYELSKVLTTLGVTPKDINDSIINTQIKLKYDVPAGSALAIALFRAESVLKAVESDSGRTKTLKLEFFGKEVPPVILKWSKVSGGSNVTVKDDGIVTIPSTDTTGTAEIKATFTDPRTDAVKTVFQGPVTLTFKSDNTGGGNNGGGNNGGGSSSESGLGTQEEDPFDKVVAAALAEFRATIAVIKPKLATATGDQKELLIRDAVKAGQKAYDTIAPYDVSKLAKVTDSVYAPVLDTVYLTSRLGKIGNASKIIKGVLTEEIKASKFMTGTYLKVPIVFDVGTATTAKSAVELPAAIVQTAKANGLTFVGAKSSGTSLLLPLSRFSGPVKLQLTKLDNKTVTSLTYDALASDVYDFEITVGGNKVTTFTDPVILNLPLVNASKLNKELLTVIKIDGTTIDYQIGFVKGEFVIESRDTLSSYAVVEHKVTFTDLAPVQAWAGNPITVIASKGIASGRTADKFVPKGIVTRAEFTKMLVRAFNLEVAGATEKFVDVNSTDWFAPYVAAAVKHGITYGRDFTHFEPKATITRAEMVTMMTRALKLAGGYENATDIAGALKGFKDAKSISSALQGGVAFASSHGLVMGSGGKFYPNANATRAEAAVLIYRGLDLLKK</sequence>
<proteinExistence type="predicted"/>
<evidence type="ECO:0000256" key="1">
    <source>
        <dbReference type="SAM" id="MobiDB-lite"/>
    </source>
</evidence>
<dbReference type="RefSeq" id="WP_045669404.1">
    <property type="nucleotide sequence ID" value="NZ_CP011058.1"/>
</dbReference>
<feature type="region of interest" description="Disordered" evidence="1">
    <location>
        <begin position="354"/>
        <end position="384"/>
    </location>
</feature>
<accession>A0A0D5NGC4</accession>
<keyword evidence="5" id="KW-1185">Reference proteome</keyword>
<dbReference type="EMBL" id="CP011058">
    <property type="protein sequence ID" value="AJY73968.1"/>
    <property type="molecule type" value="Genomic_DNA"/>
</dbReference>
<feature type="compositionally biased region" description="Gly residues" evidence="1">
    <location>
        <begin position="360"/>
        <end position="374"/>
    </location>
</feature>
<organism evidence="4 5">
    <name type="scientific">Paenibacillus beijingensis</name>
    <dbReference type="NCBI Taxonomy" id="1126833"/>
    <lineage>
        <taxon>Bacteria</taxon>
        <taxon>Bacillati</taxon>
        <taxon>Bacillota</taxon>
        <taxon>Bacilli</taxon>
        <taxon>Bacillales</taxon>
        <taxon>Paenibacillaceae</taxon>
        <taxon>Paenibacillus</taxon>
    </lineage>
</organism>
<evidence type="ECO:0000259" key="3">
    <source>
        <dbReference type="PROSITE" id="PS51272"/>
    </source>
</evidence>
<feature type="chain" id="PRO_5039345003" description="SLH domain-containing protein" evidence="2">
    <location>
        <begin position="25"/>
        <end position="834"/>
    </location>
</feature>
<evidence type="ECO:0000313" key="4">
    <source>
        <dbReference type="EMBL" id="AJY73968.1"/>
    </source>
</evidence>
<dbReference type="OrthoDB" id="2487047at2"/>
<feature type="domain" description="SLH" evidence="3">
    <location>
        <begin position="708"/>
        <end position="771"/>
    </location>
</feature>
<protein>
    <recommendedName>
        <fullName evidence="3">SLH domain-containing protein</fullName>
    </recommendedName>
</protein>
<dbReference type="STRING" id="1126833.VN24_04250"/>
<dbReference type="PROSITE" id="PS51272">
    <property type="entry name" value="SLH"/>
    <property type="match status" value="3"/>
</dbReference>
<evidence type="ECO:0000256" key="2">
    <source>
        <dbReference type="SAM" id="SignalP"/>
    </source>
</evidence>
<dbReference type="PATRIC" id="fig|1126833.4.peg.931"/>
<dbReference type="Proteomes" id="UP000032633">
    <property type="component" value="Chromosome"/>
</dbReference>
<reference evidence="4 5" key="1">
    <citation type="journal article" date="2015" name="J. Biotechnol.">
        <title>Complete genome sequence of Paenibacillus beijingensis 7188(T) (=DSM 24997(T)), a novel rhizobacterium from jujube garden soil.</title>
        <authorList>
            <person name="Kwak Y."/>
            <person name="Shin J.H."/>
        </authorList>
    </citation>
    <scope>NUCLEOTIDE SEQUENCE [LARGE SCALE GENOMIC DNA]</scope>
    <source>
        <strain evidence="4 5">DSM 24997</strain>
    </source>
</reference>
<dbReference type="InterPro" id="IPR001119">
    <property type="entry name" value="SLH_dom"/>
</dbReference>
<evidence type="ECO:0000313" key="5">
    <source>
        <dbReference type="Proteomes" id="UP000032633"/>
    </source>
</evidence>
<feature type="signal peptide" evidence="2">
    <location>
        <begin position="1"/>
        <end position="24"/>
    </location>
</feature>
<dbReference type="KEGG" id="pbj:VN24_04250"/>
<feature type="domain" description="SLH" evidence="3">
    <location>
        <begin position="777"/>
        <end position="834"/>
    </location>
</feature>
<feature type="domain" description="SLH" evidence="3">
    <location>
        <begin position="648"/>
        <end position="707"/>
    </location>
</feature>